<sequence>MDGDPRITVLNARINGAGGYFSGSDEVPRAVNRFSNEREMFYMNIDDRPLGSETYSSVLAHEFQHMIQWRQSVRPSTWINEGLSQLAEELNGYTASDLGSLYLSEPDLQLTDWAEDPSIAGAHYGASYLFLSYFYDRYKDQIDLQQLVKQGAGERLQLLAEDAREARPDIENFDQLYADWAVANLLNDPSLEQGRWSYGELPDTVVPEQDDDGVLSGEVAQFGTDYVEMETSTSERVLRFDGSDQIGVIAAEPEGTMWWSERGDDAVSTLTRSFDLRSVPSATLEFRTWFDIEEGYDYAFASVSTNGGTTWTTLAGEHTTTEDPQGANYGSGYTSTSGGSTATWVDERIDLTPYVGQEVMIRFSLISDDAFNRPGMAIDNIRIPEINFEDDAEAGSTDWQSTGWVRTNNELEQRWQLRLVSYEGDTPRVTALTLDGENTAEVRVPANTRAVLVVMATTPHTSERAEYSVSRP</sequence>
<gene>
    <name evidence="1" type="ORF">AVDCRST_MAG93-1370</name>
</gene>
<keyword evidence="1" id="KW-0378">Hydrolase</keyword>
<organism evidence="1">
    <name type="scientific">uncultured Chloroflexia bacterium</name>
    <dbReference type="NCBI Taxonomy" id="1672391"/>
    <lineage>
        <taxon>Bacteria</taxon>
        <taxon>Bacillati</taxon>
        <taxon>Chloroflexota</taxon>
        <taxon>Chloroflexia</taxon>
        <taxon>environmental samples</taxon>
    </lineage>
</organism>
<dbReference type="Gene3D" id="2.60.120.260">
    <property type="entry name" value="Galactose-binding domain-like"/>
    <property type="match status" value="1"/>
</dbReference>
<keyword evidence="1" id="KW-0645">Protease</keyword>
<evidence type="ECO:0000313" key="1">
    <source>
        <dbReference type="EMBL" id="CAA9241917.1"/>
    </source>
</evidence>
<reference evidence="1" key="1">
    <citation type="submission" date="2020-02" db="EMBL/GenBank/DDBJ databases">
        <authorList>
            <person name="Meier V. D."/>
        </authorList>
    </citation>
    <scope>NUCLEOTIDE SEQUENCE</scope>
    <source>
        <strain evidence="1">AVDCRST_MAG93</strain>
    </source>
</reference>
<dbReference type="GO" id="GO:0008233">
    <property type="term" value="F:peptidase activity"/>
    <property type="evidence" value="ECO:0007669"/>
    <property type="project" value="UniProtKB-KW"/>
</dbReference>
<name>A0A6J4I5S6_9CHLR</name>
<accession>A0A6J4I5S6</accession>
<dbReference type="AlphaFoldDB" id="A0A6J4I5S6"/>
<dbReference type="EMBL" id="CADCTR010000464">
    <property type="protein sequence ID" value="CAA9241917.1"/>
    <property type="molecule type" value="Genomic_DNA"/>
</dbReference>
<dbReference type="Pfam" id="PF20773">
    <property type="entry name" value="InhA-like_MAM"/>
    <property type="match status" value="1"/>
</dbReference>
<dbReference type="GO" id="GO:0006508">
    <property type="term" value="P:proteolysis"/>
    <property type="evidence" value="ECO:0007669"/>
    <property type="project" value="UniProtKB-KW"/>
</dbReference>
<proteinExistence type="predicted"/>
<protein>
    <submittedName>
        <fullName evidence="1">Secreted protease metal-dependent protease</fullName>
    </submittedName>
</protein>